<name>S5V062_STRC3</name>
<dbReference type="STRING" id="1214242.B446_22845"/>
<evidence type="ECO:0000313" key="3">
    <source>
        <dbReference type="EMBL" id="AGS71381.1"/>
    </source>
</evidence>
<sequence>MADEQDKWLTGDMAERLLRGESLEAVDSSAPDQARKLAEALAALSAGAAPATGELPGEQGALAAFRKVREEAEAERAAAAFGTAGTGAGSGADARDADSGLVRIGRPARSGTRSRRPAWARPVRFALAAVVAAGTLGGVAMAAGGGVLPNPFRDEHPKPVTSVSTAQSSDRPTDTSSPRPPLGLVPGTPDGSLAPSSGGSPSGTAAGPGRDAGGQVTPGSGDPSAAGTWRREAAAACRDLRDGKELGGDRRRALESLAGGPVRVTRYCRAVLAEQNGSAGQDKGQGGDTGNGNGNGNGKGGGNGKGNGNGKGDGEGGGNGDGNGQGDDDAHPGRGHGRDQGGHGGRHRGSVVSPAPSAFAPVTPGRRPGTPAASPSPSYSAL</sequence>
<dbReference type="AlphaFoldDB" id="S5V062"/>
<keyword evidence="2" id="KW-0472">Membrane</keyword>
<evidence type="ECO:0008006" key="5">
    <source>
        <dbReference type="Google" id="ProtNLM"/>
    </source>
</evidence>
<feature type="transmembrane region" description="Helical" evidence="2">
    <location>
        <begin position="125"/>
        <end position="148"/>
    </location>
</feature>
<organism evidence="3 4">
    <name type="scientific">Streptomyces collinus (strain DSM 40733 / Tue 365)</name>
    <dbReference type="NCBI Taxonomy" id="1214242"/>
    <lineage>
        <taxon>Bacteria</taxon>
        <taxon>Bacillati</taxon>
        <taxon>Actinomycetota</taxon>
        <taxon>Actinomycetes</taxon>
        <taxon>Kitasatosporales</taxon>
        <taxon>Streptomycetaceae</taxon>
        <taxon>Streptomyces</taxon>
    </lineage>
</organism>
<evidence type="ECO:0000313" key="4">
    <source>
        <dbReference type="Proteomes" id="UP000015423"/>
    </source>
</evidence>
<reference evidence="4" key="1">
    <citation type="submission" date="2012-10" db="EMBL/GenBank/DDBJ databases">
        <title>The complete genome sequence of Streptomyces collinus Tu 365.</title>
        <authorList>
            <person name="Ruckert C."/>
            <person name="Szczepanowski R."/>
            <person name="Goesmann A."/>
            <person name="Pross E.K."/>
            <person name="Musiol E.M."/>
            <person name="Blin K."/>
            <person name="Wohlleben W."/>
            <person name="Puhler A."/>
            <person name="Weber T."/>
            <person name="Kalinowski J."/>
        </authorList>
    </citation>
    <scope>NUCLEOTIDE SEQUENCE [LARGE SCALE GENOMIC DNA]</scope>
    <source>
        <strain evidence="4">DSM 40733 / Tue 365</strain>
    </source>
</reference>
<feature type="compositionally biased region" description="Basic and acidic residues" evidence="1">
    <location>
        <begin position="229"/>
        <end position="254"/>
    </location>
</feature>
<protein>
    <recommendedName>
        <fullName evidence="5">Extensin</fullName>
    </recommendedName>
</protein>
<proteinExistence type="predicted"/>
<keyword evidence="4" id="KW-1185">Reference proteome</keyword>
<dbReference type="EMBL" id="CP006259">
    <property type="protein sequence ID" value="AGS71381.1"/>
    <property type="molecule type" value="Genomic_DNA"/>
</dbReference>
<feature type="compositionally biased region" description="Low complexity" evidence="1">
    <location>
        <begin position="191"/>
        <end position="209"/>
    </location>
</feature>
<keyword evidence="2" id="KW-1133">Transmembrane helix</keyword>
<dbReference type="RefSeq" id="WP_020941813.1">
    <property type="nucleotide sequence ID" value="NC_021985.1"/>
</dbReference>
<evidence type="ECO:0000256" key="2">
    <source>
        <dbReference type="SAM" id="Phobius"/>
    </source>
</evidence>
<feature type="compositionally biased region" description="Low complexity" evidence="1">
    <location>
        <begin position="371"/>
        <end position="382"/>
    </location>
</feature>
<feature type="region of interest" description="Disordered" evidence="1">
    <location>
        <begin position="79"/>
        <end position="119"/>
    </location>
</feature>
<dbReference type="eggNOG" id="ENOG503488B">
    <property type="taxonomic scope" value="Bacteria"/>
</dbReference>
<gene>
    <name evidence="3" type="ORF">B446_22845</name>
</gene>
<feature type="region of interest" description="Disordered" evidence="1">
    <location>
        <begin position="144"/>
        <end position="382"/>
    </location>
</feature>
<dbReference type="Proteomes" id="UP000015423">
    <property type="component" value="Chromosome"/>
</dbReference>
<feature type="compositionally biased region" description="Gly residues" evidence="1">
    <location>
        <begin position="283"/>
        <end position="325"/>
    </location>
</feature>
<feature type="compositionally biased region" description="Basic and acidic residues" evidence="1">
    <location>
        <begin position="328"/>
        <end position="341"/>
    </location>
</feature>
<feature type="compositionally biased region" description="Polar residues" evidence="1">
    <location>
        <begin position="161"/>
        <end position="177"/>
    </location>
</feature>
<dbReference type="HOGENOM" id="CLU_047403_0_0_11"/>
<reference evidence="3 4" key="2">
    <citation type="journal article" date="2013" name="J. Biotechnol.">
        <title>Complete genome sequence of the kirromycin producer Streptomyces collinus Tu 365 consisting of a linear chromosome and two linear plasmids.</title>
        <authorList>
            <person name="Ruckert C."/>
            <person name="Szczepanowski R."/>
            <person name="Albersmeier A."/>
            <person name="Goesmann A."/>
            <person name="Iftime D."/>
            <person name="Musiol E.M."/>
            <person name="Blin K."/>
            <person name="Wohlleben W."/>
            <person name="Puhler A."/>
            <person name="Kalinowski J."/>
            <person name="Weber T."/>
        </authorList>
    </citation>
    <scope>NUCLEOTIDE SEQUENCE [LARGE SCALE GENOMIC DNA]</scope>
    <source>
        <strain evidence="4">DSM 40733 / Tue 365</strain>
    </source>
</reference>
<dbReference type="KEGG" id="sci:B446_22845"/>
<keyword evidence="2" id="KW-0812">Transmembrane</keyword>
<evidence type="ECO:0000256" key="1">
    <source>
        <dbReference type="SAM" id="MobiDB-lite"/>
    </source>
</evidence>
<accession>S5V062</accession>
<dbReference type="PATRIC" id="fig|1214242.5.peg.4679"/>